<evidence type="ECO:0000313" key="6">
    <source>
        <dbReference type="EMBL" id="CAA7390862.1"/>
    </source>
</evidence>
<keyword evidence="2" id="KW-0653">Protein transport</keyword>
<dbReference type="AlphaFoldDB" id="A0A7I8K1P2"/>
<dbReference type="GO" id="GO:0032456">
    <property type="term" value="P:endocytic recycling"/>
    <property type="evidence" value="ECO:0007669"/>
    <property type="project" value="InterPro"/>
</dbReference>
<dbReference type="GO" id="GO:0005829">
    <property type="term" value="C:cytosol"/>
    <property type="evidence" value="ECO:0007669"/>
    <property type="project" value="GOC"/>
</dbReference>
<gene>
    <name evidence="6" type="ORF">SI8410_02002281</name>
</gene>
<dbReference type="GO" id="GO:0000149">
    <property type="term" value="F:SNARE binding"/>
    <property type="evidence" value="ECO:0007669"/>
    <property type="project" value="TreeGrafter"/>
</dbReference>
<dbReference type="EMBL" id="LR746265">
    <property type="protein sequence ID" value="CAA7390862.1"/>
    <property type="molecule type" value="Genomic_DNA"/>
</dbReference>
<dbReference type="Pfam" id="PF10475">
    <property type="entry name" value="Vps54_N"/>
    <property type="match status" value="1"/>
</dbReference>
<dbReference type="OrthoDB" id="10263345at2759"/>
<evidence type="ECO:0000313" key="7">
    <source>
        <dbReference type="Proteomes" id="UP000663760"/>
    </source>
</evidence>
<dbReference type="PANTHER" id="PTHR13258:SF0">
    <property type="entry name" value="SYNDETIN"/>
    <property type="match status" value="1"/>
</dbReference>
<dbReference type="GO" id="GO:0042147">
    <property type="term" value="P:retrograde transport, endosome to Golgi"/>
    <property type="evidence" value="ECO:0007669"/>
    <property type="project" value="InterPro"/>
</dbReference>
<evidence type="ECO:0000256" key="1">
    <source>
        <dbReference type="ARBA" id="ARBA00022448"/>
    </source>
</evidence>
<evidence type="ECO:0000259" key="4">
    <source>
        <dbReference type="Pfam" id="PF10474"/>
    </source>
</evidence>
<dbReference type="Pfam" id="PF10474">
    <property type="entry name" value="Syndetin_C"/>
    <property type="match status" value="1"/>
</dbReference>
<reference evidence="6" key="1">
    <citation type="submission" date="2020-02" db="EMBL/GenBank/DDBJ databases">
        <authorList>
            <person name="Scholz U."/>
            <person name="Mascher M."/>
            <person name="Fiebig A."/>
        </authorList>
    </citation>
    <scope>NUCLEOTIDE SEQUENCE</scope>
</reference>
<name>A0A7I8K1P2_SPIIN</name>
<proteinExistence type="predicted"/>
<dbReference type="GO" id="GO:1990745">
    <property type="term" value="C:EARP complex"/>
    <property type="evidence" value="ECO:0007669"/>
    <property type="project" value="InterPro"/>
</dbReference>
<dbReference type="PANTHER" id="PTHR13258">
    <property type="entry name" value="SYNDETIN"/>
    <property type="match status" value="1"/>
</dbReference>
<dbReference type="Proteomes" id="UP000663760">
    <property type="component" value="Chromosome 2"/>
</dbReference>
<dbReference type="InterPro" id="IPR019515">
    <property type="entry name" value="VPS54_N"/>
</dbReference>
<feature type="domain" description="Vacuolar protein sorting-associated protein 54 N-terminal" evidence="5">
    <location>
        <begin position="118"/>
        <end position="412"/>
    </location>
</feature>
<keyword evidence="7" id="KW-1185">Reference proteome</keyword>
<keyword evidence="3" id="KW-0175">Coiled coil</keyword>
<sequence length="1076" mass="120967">MRPDPPGGPSFTGGSPVEGFGSPGPLFYLSLFFLQGGGMDLSKVGGKLLNSVRSARSLGFLPAPSDRPEVPARAAAAAAVARALAGIPPHQRQNLSSSSEELISIYGGRTPGQITVDLEEEFYEENFDPVKHILEHIPSEEADLQYFEKQATVRLAQLDRITERLSRHVMEHHEEMVKGMQLVTELEQDLKVANVICMNGRRHITSSMHEASQDLVVNANAKKKRVLLDMLPVLSELRRALDMQLELETLVEEGNYFKAFQVLSEYLQVLDYFSGLTAVQEMSRGVEAWLSRTLHRLDSLLLGVCQSFNQETYLTVLDAYALIGDTSGLAEKIQSFFMQEVLSETHTVLKGIIQEFSTFISIYHHHFNCHLYRLTYSDICMKIPESKFNQCMLSTLDTLFRLMCSYYRIMSFHLEMDLSRLPGESNAASTSSSCDATEQFGRTFSDSRKSVDGENDVNIASSRSSPFYWLRRDSAAFVSQILDRGRKNLWQLTTSRVSVLLSCPVVCSTSIHHFLRNYEDLKVFILAGEAFCGMEAVEFRQKLKIACESYLATFHRQNICALRMVLEKESWTKISSESLQTISLAGLVGDGAPIIAPNPLSAPVHSRSTSDQHTSVHRKNGFSRWLEIPNPFFTKMASNSKESLSVPILTNDSSSSCLNDGNSQAMKNSNLIQVNENNSTLDDENEDLLADFIDEDSQLPSRISKPVHVRNRSASWKDEEISAQTGSSICLLRLMDKYARLMQKLEVVNIEFFKGICQLFGVFFYFIYETFGQLDIHSGAKVVTDSCKDRLKLALSRITQDYDQWTKQQPTASSPSSASYAKMDVTPTIPASTIFGHPPNTSLGLKERCAAVESIALVARVLHRSKPHLQSMLLQNNAAVIEDFFDNLVDSVSDLTEHAHKTTARLFLHINGYADRVANTKWDVKDLGIDHNGYVDLLLGEFKHFKTRLEHGSINKEIQDRLLEYGLENIAEVLVEGLSRVKRCSDEGRALMSLDLQVLINGLQHFASANVRQKFQTVETFIKAYYLPETEYVYWARSHPEYSKSQIVGLVNLVSSAKNWKRKTRLEVLERIESGT</sequence>
<dbReference type="GO" id="GO:0015031">
    <property type="term" value="P:protein transport"/>
    <property type="evidence" value="ECO:0007669"/>
    <property type="project" value="UniProtKB-KW"/>
</dbReference>
<dbReference type="InterPro" id="IPR019514">
    <property type="entry name" value="Syndetin_C"/>
</dbReference>
<feature type="domain" description="Syndetin C-terminal" evidence="4">
    <location>
        <begin position="843"/>
        <end position="1073"/>
    </location>
</feature>
<keyword evidence="1" id="KW-0813">Transport</keyword>
<evidence type="ECO:0000256" key="2">
    <source>
        <dbReference type="ARBA" id="ARBA00022927"/>
    </source>
</evidence>
<protein>
    <submittedName>
        <fullName evidence="6">Uncharacterized protein</fullName>
    </submittedName>
</protein>
<evidence type="ECO:0000259" key="5">
    <source>
        <dbReference type="Pfam" id="PF10475"/>
    </source>
</evidence>
<evidence type="ECO:0000256" key="3">
    <source>
        <dbReference type="ARBA" id="ARBA00023054"/>
    </source>
</evidence>
<accession>A0A7I8K1P2</accession>
<organism evidence="6 7">
    <name type="scientific">Spirodela intermedia</name>
    <name type="common">Intermediate duckweed</name>
    <dbReference type="NCBI Taxonomy" id="51605"/>
    <lineage>
        <taxon>Eukaryota</taxon>
        <taxon>Viridiplantae</taxon>
        <taxon>Streptophyta</taxon>
        <taxon>Embryophyta</taxon>
        <taxon>Tracheophyta</taxon>
        <taxon>Spermatophyta</taxon>
        <taxon>Magnoliopsida</taxon>
        <taxon>Liliopsida</taxon>
        <taxon>Araceae</taxon>
        <taxon>Lemnoideae</taxon>
        <taxon>Spirodela</taxon>
    </lineage>
</organism>
<dbReference type="InterPro" id="IPR040047">
    <property type="entry name" value="VPS50"/>
</dbReference>